<organism evidence="1 2">
    <name type="scientific">Mycobacterium spongiae</name>
    <dbReference type="NCBI Taxonomy" id="886343"/>
    <lineage>
        <taxon>Bacteria</taxon>
        <taxon>Bacillati</taxon>
        <taxon>Actinomycetota</taxon>
        <taxon>Actinomycetes</taxon>
        <taxon>Mycobacteriales</taxon>
        <taxon>Mycobacteriaceae</taxon>
        <taxon>Mycobacterium</taxon>
    </lineage>
</organism>
<evidence type="ECO:0000313" key="2">
    <source>
        <dbReference type="Proteomes" id="UP000682202"/>
    </source>
</evidence>
<name>A0A975K1U3_9MYCO</name>
<dbReference type="EMBL" id="CP046600">
    <property type="protein sequence ID" value="QUR69787.1"/>
    <property type="molecule type" value="Genomic_DNA"/>
</dbReference>
<dbReference type="Proteomes" id="UP000682202">
    <property type="component" value="Chromosome"/>
</dbReference>
<dbReference type="KEGG" id="mspg:F6B93_13105"/>
<accession>A0A975K1U3</accession>
<gene>
    <name evidence="1" type="ORF">F6B93_13105</name>
</gene>
<sequence length="141" mass="14567">MLSTAALIVAFAALTPESTTNPASTTPAPPTYSTAETAEAHKKLCDVYELVAREVQIETNGDDPALTSAAGVNAAVMLEQAVRGIPALADRDRVGALTLPEAYASTNAMGSYLTLQDPALKVAIDDFIAKDARMKAICGAG</sequence>
<proteinExistence type="predicted"/>
<dbReference type="AlphaFoldDB" id="A0A975K1U3"/>
<reference evidence="1" key="1">
    <citation type="submission" date="2019-12" db="EMBL/GenBank/DDBJ databases">
        <title>Mycobacterium spongiae sp. nov.</title>
        <authorList>
            <person name="Stinear T."/>
        </authorList>
    </citation>
    <scope>NUCLEOTIDE SEQUENCE</scope>
    <source>
        <strain evidence="1">FSD4b-SM</strain>
    </source>
</reference>
<evidence type="ECO:0000313" key="1">
    <source>
        <dbReference type="EMBL" id="QUR69787.1"/>
    </source>
</evidence>
<protein>
    <submittedName>
        <fullName evidence="1">Uncharacterized protein</fullName>
    </submittedName>
</protein>
<keyword evidence="2" id="KW-1185">Reference proteome</keyword>